<evidence type="ECO:0000256" key="3">
    <source>
        <dbReference type="ARBA" id="ARBA00022691"/>
    </source>
</evidence>
<keyword evidence="5" id="KW-0698">rRNA processing</keyword>
<dbReference type="PANTHER" id="PTHR33603:SF1">
    <property type="entry name" value="RIBOSOMAL RNA LARGE SUBUNIT METHYLTRANSFERASE H"/>
    <property type="match status" value="1"/>
</dbReference>
<comment type="similarity">
    <text evidence="4 5">Belongs to the RNA methyltransferase RlmH family.</text>
</comment>
<accession>A0A2M7VC66</accession>
<dbReference type="CDD" id="cd18081">
    <property type="entry name" value="RlmH-like"/>
    <property type="match status" value="1"/>
</dbReference>
<dbReference type="PANTHER" id="PTHR33603">
    <property type="entry name" value="METHYLTRANSFERASE"/>
    <property type="match status" value="1"/>
</dbReference>
<proteinExistence type="inferred from homology"/>
<dbReference type="InterPro" id="IPR029026">
    <property type="entry name" value="tRNA_m1G_MTases_N"/>
</dbReference>
<comment type="subunit">
    <text evidence="5">Homodimer.</text>
</comment>
<feature type="binding site" evidence="5">
    <location>
        <begin position="121"/>
        <end position="126"/>
    </location>
    <ligand>
        <name>S-adenosyl-L-methionine</name>
        <dbReference type="ChEBI" id="CHEBI:59789"/>
    </ligand>
</feature>
<gene>
    <name evidence="5" type="primary">rlmH</name>
    <name evidence="6" type="ORF">COX80_00040</name>
</gene>
<evidence type="ECO:0000256" key="4">
    <source>
        <dbReference type="ARBA" id="ARBA00038303"/>
    </source>
</evidence>
<dbReference type="InterPro" id="IPR029028">
    <property type="entry name" value="Alpha/beta_knot_MTases"/>
</dbReference>
<keyword evidence="5" id="KW-0963">Cytoplasm</keyword>
<reference evidence="7" key="1">
    <citation type="submission" date="2017-09" db="EMBL/GenBank/DDBJ databases">
        <title>Depth-based differentiation of microbial function through sediment-hosted aquifers and enrichment of novel symbionts in the deep terrestrial subsurface.</title>
        <authorList>
            <person name="Probst A.J."/>
            <person name="Ladd B."/>
            <person name="Jarett J.K."/>
            <person name="Geller-Mcgrath D.E."/>
            <person name="Sieber C.M.K."/>
            <person name="Emerson J.B."/>
            <person name="Anantharaman K."/>
            <person name="Thomas B.C."/>
            <person name="Malmstrom R."/>
            <person name="Stieglmeier M."/>
            <person name="Klingl A."/>
            <person name="Woyke T."/>
            <person name="Ryan C.M."/>
            <person name="Banfield J.F."/>
        </authorList>
    </citation>
    <scope>NUCLEOTIDE SEQUENCE [LARGE SCALE GENOMIC DNA]</scope>
</reference>
<dbReference type="GO" id="GO:0070038">
    <property type="term" value="F:rRNA (pseudouridine-N3-)-methyltransferase activity"/>
    <property type="evidence" value="ECO:0007669"/>
    <property type="project" value="UniProtKB-UniRule"/>
</dbReference>
<dbReference type="HAMAP" id="MF_00658">
    <property type="entry name" value="23SrRNA_methyltr_H"/>
    <property type="match status" value="1"/>
</dbReference>
<dbReference type="Proteomes" id="UP000231453">
    <property type="component" value="Unassembled WGS sequence"/>
</dbReference>
<dbReference type="SUPFAM" id="SSF75217">
    <property type="entry name" value="alpha/beta knot"/>
    <property type="match status" value="1"/>
</dbReference>
<name>A0A2M7VC66_9BACT</name>
<comment type="catalytic activity">
    <reaction evidence="5">
        <text>pseudouridine(1915) in 23S rRNA + S-adenosyl-L-methionine = N(3)-methylpseudouridine(1915) in 23S rRNA + S-adenosyl-L-homocysteine + H(+)</text>
        <dbReference type="Rhea" id="RHEA:42752"/>
        <dbReference type="Rhea" id="RHEA-COMP:10221"/>
        <dbReference type="Rhea" id="RHEA-COMP:10222"/>
        <dbReference type="ChEBI" id="CHEBI:15378"/>
        <dbReference type="ChEBI" id="CHEBI:57856"/>
        <dbReference type="ChEBI" id="CHEBI:59789"/>
        <dbReference type="ChEBI" id="CHEBI:65314"/>
        <dbReference type="ChEBI" id="CHEBI:74486"/>
        <dbReference type="EC" id="2.1.1.177"/>
    </reaction>
</comment>
<organism evidence="6 7">
    <name type="scientific">Candidatus Magasanikbacteria bacterium CG_4_10_14_0_2_um_filter_33_14</name>
    <dbReference type="NCBI Taxonomy" id="1974636"/>
    <lineage>
        <taxon>Bacteria</taxon>
        <taxon>Candidatus Magasanikiibacteriota</taxon>
    </lineage>
</organism>
<keyword evidence="3 5" id="KW-0949">S-adenosyl-L-methionine</keyword>
<evidence type="ECO:0000256" key="1">
    <source>
        <dbReference type="ARBA" id="ARBA00022603"/>
    </source>
</evidence>
<dbReference type="AlphaFoldDB" id="A0A2M7VC66"/>
<feature type="binding site" evidence="5">
    <location>
        <position position="102"/>
    </location>
    <ligand>
        <name>S-adenosyl-L-methionine</name>
        <dbReference type="ChEBI" id="CHEBI:59789"/>
    </ligand>
</feature>
<dbReference type="InterPro" id="IPR003742">
    <property type="entry name" value="RlmH-like"/>
</dbReference>
<keyword evidence="1 5" id="KW-0489">Methyltransferase</keyword>
<dbReference type="Pfam" id="PF02590">
    <property type="entry name" value="SPOUT_MTase"/>
    <property type="match status" value="1"/>
</dbReference>
<dbReference type="EC" id="2.1.1.177" evidence="5"/>
<dbReference type="NCBIfam" id="NF000985">
    <property type="entry name" value="PRK00103.1-3"/>
    <property type="match status" value="1"/>
</dbReference>
<evidence type="ECO:0000313" key="6">
    <source>
        <dbReference type="EMBL" id="PIZ96963.1"/>
    </source>
</evidence>
<dbReference type="Gene3D" id="3.40.1280.10">
    <property type="match status" value="1"/>
</dbReference>
<comment type="subcellular location">
    <subcellularLocation>
        <location evidence="5">Cytoplasm</location>
    </subcellularLocation>
</comment>
<dbReference type="EMBL" id="PFPL01000002">
    <property type="protein sequence ID" value="PIZ96963.1"/>
    <property type="molecule type" value="Genomic_DNA"/>
</dbReference>
<dbReference type="GO" id="GO:0005737">
    <property type="term" value="C:cytoplasm"/>
    <property type="evidence" value="ECO:0007669"/>
    <property type="project" value="UniProtKB-SubCell"/>
</dbReference>
<comment type="function">
    <text evidence="5">Specifically methylates the pseudouridine at position 1915 (m3Psi1915) in 23S rRNA.</text>
</comment>
<keyword evidence="2 5" id="KW-0808">Transferase</keyword>
<evidence type="ECO:0000256" key="2">
    <source>
        <dbReference type="ARBA" id="ARBA00022679"/>
    </source>
</evidence>
<comment type="caution">
    <text evidence="6">The sequence shown here is derived from an EMBL/GenBank/DDBJ whole genome shotgun (WGS) entry which is preliminary data.</text>
</comment>
<dbReference type="PIRSF" id="PIRSF004505">
    <property type="entry name" value="MT_bac"/>
    <property type="match status" value="1"/>
</dbReference>
<evidence type="ECO:0000256" key="5">
    <source>
        <dbReference type="HAMAP-Rule" id="MF_00658"/>
    </source>
</evidence>
<protein>
    <recommendedName>
        <fullName evidence="5">Ribosomal RNA large subunit methyltransferase H</fullName>
        <ecNumber evidence="5">2.1.1.177</ecNumber>
    </recommendedName>
    <alternativeName>
        <fullName evidence="5">23S rRNA (pseudouridine1915-N3)-methyltransferase</fullName>
    </alternativeName>
    <alternativeName>
        <fullName evidence="5">23S rRNA m3Psi1915 methyltransferase</fullName>
    </alternativeName>
    <alternativeName>
        <fullName evidence="5">rRNA (pseudouridine-N3-)-methyltransferase RlmH</fullName>
    </alternativeName>
</protein>
<evidence type="ECO:0000313" key="7">
    <source>
        <dbReference type="Proteomes" id="UP000231453"/>
    </source>
</evidence>
<sequence length="153" mass="18077">MKINIITLGKLKEKYWQDAEQEYLKRLSVFAKINIIELKEEKFDDKSNHEVIKEKEAEKILKAIPKDSYVIVLDKEGKQFSSEELSQKITIQQFDNLTMIIGGPLGLHKSIIDIAKEKISFSKLTFTHQMMRVILLEQIYRGFMISENRKYHW</sequence>
<feature type="binding site" evidence="5">
    <location>
        <position position="73"/>
    </location>
    <ligand>
        <name>S-adenosyl-L-methionine</name>
        <dbReference type="ChEBI" id="CHEBI:59789"/>
    </ligand>
</feature>